<evidence type="ECO:0000256" key="8">
    <source>
        <dbReference type="ARBA" id="ARBA00022833"/>
    </source>
</evidence>
<dbReference type="InterPro" id="IPR013173">
    <property type="entry name" value="DNA_primase_DnaG_DnaB-bd_dom"/>
</dbReference>
<evidence type="ECO:0000313" key="17">
    <source>
        <dbReference type="Proteomes" id="UP000294412"/>
    </source>
</evidence>
<keyword evidence="2 12" id="KW-0639">Primosome</keyword>
<evidence type="ECO:0000256" key="13">
    <source>
        <dbReference type="PIRNR" id="PIRNR002811"/>
    </source>
</evidence>
<evidence type="ECO:0000256" key="7">
    <source>
        <dbReference type="ARBA" id="ARBA00022771"/>
    </source>
</evidence>
<dbReference type="HAMAP" id="MF_00974">
    <property type="entry name" value="DNA_primase_DnaG"/>
    <property type="match status" value="1"/>
</dbReference>
<evidence type="ECO:0000256" key="9">
    <source>
        <dbReference type="ARBA" id="ARBA00022842"/>
    </source>
</evidence>
<dbReference type="Pfam" id="PF13155">
    <property type="entry name" value="Toprim_2"/>
    <property type="match status" value="1"/>
</dbReference>
<dbReference type="PANTHER" id="PTHR30313">
    <property type="entry name" value="DNA PRIMASE"/>
    <property type="match status" value="1"/>
</dbReference>
<dbReference type="GO" id="GO:1990077">
    <property type="term" value="C:primosome complex"/>
    <property type="evidence" value="ECO:0007669"/>
    <property type="project" value="UniProtKB-KW"/>
</dbReference>
<feature type="zinc finger region" description="CHC2-type" evidence="12 14">
    <location>
        <begin position="40"/>
        <end position="64"/>
    </location>
</feature>
<dbReference type="FunFam" id="3.90.580.10:FF:000001">
    <property type="entry name" value="DNA primase"/>
    <property type="match status" value="1"/>
</dbReference>
<name>A0A451D2B3_9GAMM</name>
<dbReference type="CDD" id="cd03364">
    <property type="entry name" value="TOPRIM_DnaG_primases"/>
    <property type="match status" value="1"/>
</dbReference>
<dbReference type="Gene3D" id="1.10.860.10">
    <property type="entry name" value="DNAb Helicase, Chain A"/>
    <property type="match status" value="1"/>
</dbReference>
<dbReference type="GO" id="GO:0006269">
    <property type="term" value="P:DNA replication, synthesis of primer"/>
    <property type="evidence" value="ECO:0007669"/>
    <property type="project" value="UniProtKB-UniRule"/>
</dbReference>
<reference evidence="16 17" key="1">
    <citation type="submission" date="2019-02" db="EMBL/GenBank/DDBJ databases">
        <authorList>
            <person name="Manzano-Marin A."/>
            <person name="Manzano-Marin A."/>
        </authorList>
    </citation>
    <scope>NUCLEOTIDE SEQUENCE [LARGE SCALE GENOMIC DNA]</scope>
    <source>
        <strain evidence="16 17">ErCicuneomaculata</strain>
    </source>
</reference>
<dbReference type="Pfam" id="PF08278">
    <property type="entry name" value="DnaG_DnaB_bind"/>
    <property type="match status" value="1"/>
</dbReference>
<dbReference type="Pfam" id="PF08275">
    <property type="entry name" value="DNAG_N"/>
    <property type="match status" value="1"/>
</dbReference>
<dbReference type="PIRSF" id="PIRSF002811">
    <property type="entry name" value="DnaG"/>
    <property type="match status" value="1"/>
</dbReference>
<comment type="subunit">
    <text evidence="12">Monomer. Interacts with DnaB.</text>
</comment>
<dbReference type="InterPro" id="IPR016136">
    <property type="entry name" value="DNA_helicase_N/primase_C"/>
</dbReference>
<dbReference type="GO" id="GO:0003677">
    <property type="term" value="F:DNA binding"/>
    <property type="evidence" value="ECO:0007669"/>
    <property type="project" value="UniProtKB-KW"/>
</dbReference>
<dbReference type="InterPro" id="IPR050219">
    <property type="entry name" value="DnaG_primase"/>
</dbReference>
<evidence type="ECO:0000256" key="14">
    <source>
        <dbReference type="PIRSR" id="PIRSR002811-1"/>
    </source>
</evidence>
<accession>A0A451D2B3</accession>
<keyword evidence="1 12" id="KW-0240">DNA-directed RNA polymerase</keyword>
<dbReference type="Gene3D" id="3.90.980.10">
    <property type="entry name" value="DNA primase, catalytic core, N-terminal domain"/>
    <property type="match status" value="1"/>
</dbReference>
<dbReference type="InterPro" id="IPR006295">
    <property type="entry name" value="DNA_primase_DnaG"/>
</dbReference>
<dbReference type="PANTHER" id="PTHR30313:SF2">
    <property type="entry name" value="DNA PRIMASE"/>
    <property type="match status" value="1"/>
</dbReference>
<dbReference type="SMART" id="SM00493">
    <property type="entry name" value="TOPRIM"/>
    <property type="match status" value="1"/>
</dbReference>
<keyword evidence="9" id="KW-0460">Magnesium</keyword>
<evidence type="ECO:0000256" key="4">
    <source>
        <dbReference type="ARBA" id="ARBA00022695"/>
    </source>
</evidence>
<evidence type="ECO:0000256" key="2">
    <source>
        <dbReference type="ARBA" id="ARBA00022515"/>
    </source>
</evidence>
<comment type="domain">
    <text evidence="12">Contains an N-terminal zinc-binding domain, a central core domain that contains the primase activity, and a C-terminal DnaB-binding domain.</text>
</comment>
<dbReference type="InterPro" id="IPR002694">
    <property type="entry name" value="Znf_CHC2"/>
</dbReference>
<comment type="catalytic activity">
    <reaction evidence="12">
        <text>ssDNA + n NTP = ssDNA/pppN(pN)n-1 hybrid + (n-1) diphosphate.</text>
        <dbReference type="EC" id="2.7.7.101"/>
    </reaction>
</comment>
<evidence type="ECO:0000256" key="6">
    <source>
        <dbReference type="ARBA" id="ARBA00022723"/>
    </source>
</evidence>
<keyword evidence="5 12" id="KW-0235">DNA replication</keyword>
<dbReference type="Pfam" id="PF01807">
    <property type="entry name" value="Zn_ribbon_DnaG"/>
    <property type="match status" value="1"/>
</dbReference>
<evidence type="ECO:0000256" key="5">
    <source>
        <dbReference type="ARBA" id="ARBA00022705"/>
    </source>
</evidence>
<keyword evidence="10 12" id="KW-0238">DNA-binding</keyword>
<dbReference type="EMBL" id="LR217703">
    <property type="protein sequence ID" value="VFP79759.1"/>
    <property type="molecule type" value="Genomic_DNA"/>
</dbReference>
<dbReference type="GO" id="GO:0000428">
    <property type="term" value="C:DNA-directed RNA polymerase complex"/>
    <property type="evidence" value="ECO:0007669"/>
    <property type="project" value="UniProtKB-KW"/>
</dbReference>
<comment type="function">
    <text evidence="12 13">RNA polymerase that catalyzes the synthesis of short RNA molecules used as primers for DNA polymerase during DNA replication.</text>
</comment>
<dbReference type="InterPro" id="IPR030846">
    <property type="entry name" value="DnaG_bac"/>
</dbReference>
<organism evidence="16 17">
    <name type="scientific">Candidatus Erwinia haradaeae</name>
    <dbReference type="NCBI Taxonomy" id="1922217"/>
    <lineage>
        <taxon>Bacteria</taxon>
        <taxon>Pseudomonadati</taxon>
        <taxon>Pseudomonadota</taxon>
        <taxon>Gammaproteobacteria</taxon>
        <taxon>Enterobacterales</taxon>
        <taxon>Erwiniaceae</taxon>
        <taxon>Erwinia</taxon>
    </lineage>
</organism>
<dbReference type="SUPFAM" id="SSF117023">
    <property type="entry name" value="DNA primase DnaG, C-terminal domain"/>
    <property type="match status" value="1"/>
</dbReference>
<dbReference type="NCBIfam" id="TIGR01391">
    <property type="entry name" value="dnaG"/>
    <property type="match status" value="1"/>
</dbReference>
<evidence type="ECO:0000256" key="1">
    <source>
        <dbReference type="ARBA" id="ARBA00022478"/>
    </source>
</evidence>
<gene>
    <name evidence="12 16" type="primary">dnaG</name>
    <name evidence="16" type="ORF">ERCICUMA2628_301</name>
</gene>
<dbReference type="InterPro" id="IPR037068">
    <property type="entry name" value="DNA_primase_core_N_sf"/>
</dbReference>
<dbReference type="InterPro" id="IPR006171">
    <property type="entry name" value="TOPRIM_dom"/>
</dbReference>
<dbReference type="PROSITE" id="PS50880">
    <property type="entry name" value="TOPRIM"/>
    <property type="match status" value="1"/>
</dbReference>
<dbReference type="GO" id="GO:0003899">
    <property type="term" value="F:DNA-directed RNA polymerase activity"/>
    <property type="evidence" value="ECO:0007669"/>
    <property type="project" value="UniProtKB-UniRule"/>
</dbReference>
<dbReference type="AlphaFoldDB" id="A0A451D2B3"/>
<evidence type="ECO:0000259" key="15">
    <source>
        <dbReference type="PROSITE" id="PS50880"/>
    </source>
</evidence>
<dbReference type="InterPro" id="IPR019475">
    <property type="entry name" value="DNA_primase_DnaB-bd"/>
</dbReference>
<evidence type="ECO:0000256" key="10">
    <source>
        <dbReference type="ARBA" id="ARBA00023125"/>
    </source>
</evidence>
<protein>
    <recommendedName>
        <fullName evidence="12 13">DNA primase</fullName>
        <ecNumber evidence="12">2.7.7.101</ecNumber>
    </recommendedName>
</protein>
<dbReference type="SMART" id="SM00400">
    <property type="entry name" value="ZnF_CHCC"/>
    <property type="match status" value="1"/>
</dbReference>
<dbReference type="SMART" id="SM00766">
    <property type="entry name" value="DnaG_DnaB_bind"/>
    <property type="match status" value="1"/>
</dbReference>
<keyword evidence="8 12" id="KW-0862">Zinc</keyword>
<keyword evidence="7 12" id="KW-0863">Zinc-finger</keyword>
<dbReference type="GO" id="GO:0008270">
    <property type="term" value="F:zinc ion binding"/>
    <property type="evidence" value="ECO:0007669"/>
    <property type="project" value="UniProtKB-UniRule"/>
</dbReference>
<dbReference type="Pfam" id="PF10410">
    <property type="entry name" value="DnaB_bind"/>
    <property type="match status" value="1"/>
</dbReference>
<dbReference type="Gene3D" id="3.90.580.10">
    <property type="entry name" value="Zinc finger, CHC2-type domain"/>
    <property type="match status" value="1"/>
</dbReference>
<dbReference type="FunFam" id="3.40.1360.10:FF:000002">
    <property type="entry name" value="DNA primase"/>
    <property type="match status" value="1"/>
</dbReference>
<dbReference type="Proteomes" id="UP000294412">
    <property type="component" value="Chromosome"/>
</dbReference>
<evidence type="ECO:0000256" key="11">
    <source>
        <dbReference type="ARBA" id="ARBA00023163"/>
    </source>
</evidence>
<comment type="similarity">
    <text evidence="12 13">Belongs to the DnaG primase family.</text>
</comment>
<dbReference type="InterPro" id="IPR034151">
    <property type="entry name" value="TOPRIM_DnaG_bac"/>
</dbReference>
<keyword evidence="6 12" id="KW-0479">Metal-binding</keyword>
<keyword evidence="11 12" id="KW-0804">Transcription</keyword>
<dbReference type="SUPFAM" id="SSF56731">
    <property type="entry name" value="DNA primase core"/>
    <property type="match status" value="1"/>
</dbReference>
<feature type="domain" description="Toprim" evidence="15">
    <location>
        <begin position="259"/>
        <end position="341"/>
    </location>
</feature>
<dbReference type="InterPro" id="IPR013264">
    <property type="entry name" value="DNAG_N"/>
</dbReference>
<keyword evidence="3 12" id="KW-0808">Transferase</keyword>
<keyword evidence="4 12" id="KW-0548">Nucleotidyltransferase</keyword>
<evidence type="ECO:0000256" key="3">
    <source>
        <dbReference type="ARBA" id="ARBA00022679"/>
    </source>
</evidence>
<dbReference type="Gene3D" id="1.20.50.20">
    <property type="entry name" value="DnaG, RNA polymerase domain, helical bundle"/>
    <property type="match status" value="1"/>
</dbReference>
<dbReference type="EC" id="2.7.7.101" evidence="12"/>
<evidence type="ECO:0000256" key="12">
    <source>
        <dbReference type="HAMAP-Rule" id="MF_00974"/>
    </source>
</evidence>
<dbReference type="OrthoDB" id="9803773at2"/>
<dbReference type="GO" id="GO:0005737">
    <property type="term" value="C:cytoplasm"/>
    <property type="evidence" value="ECO:0007669"/>
    <property type="project" value="TreeGrafter"/>
</dbReference>
<sequence>MAQHIPLIFIKELIGRTDIVNLINIRLRLQKKGHNYRTWCPFHKENTPSFIVHSEKQFYHCFGCGAHGNAIDFLMNYDHLTFVESVQELASISCIDIPYQKNNNTMILRHSQRKRLYQIMNNICIFYQKCLAQKISLIANDYLIRRGISNEMIKHFAIGFAPPGWNNLLKNLTHLPDYHKLLIDSGMLITNHQGNSYDRFRSRIMFPIHDQQGHILGFGGRILNNGLPKYLNSPETEIFHKGCHLYGLYEVLKKNSQPSRLLLVEGYMDVLSLTQFGIDYAVASLGTTTTAKHIQLLFRLTKKVICCYDGDNAGRTAAWRTLKISLPYMNDGYQINFMFLPDNEDPDTIIRKEGKEAFETRIKDSIPLSVFLFKTLTLQTNLELPEGRAQLSVLALPLIRCIPGEVLRMCLCHELGHKLGILDEGQFKKMFFKKANHQSTFTQKPIKNTTMRILIGLLVQNPFLAKLLPPLDNLDIFEEPGFSLFSNLVNTSIKNSSLTTGQLLELYRDTKFSRHLERLAMWNHMIEDDKIKTMFIDSFSNLCINNKKRKLEHLIALDRINNLNSQERRTIWKLSKAIKNHQ</sequence>
<dbReference type="InterPro" id="IPR036977">
    <property type="entry name" value="DNA_primase_Znf_CHC2"/>
</dbReference>
<dbReference type="RefSeq" id="WP_157993522.1">
    <property type="nucleotide sequence ID" value="NZ_LR217703.1"/>
</dbReference>
<dbReference type="FunFam" id="3.90.980.10:FF:000001">
    <property type="entry name" value="DNA primase"/>
    <property type="match status" value="1"/>
</dbReference>
<dbReference type="Gene3D" id="3.40.1360.10">
    <property type="match status" value="1"/>
</dbReference>
<proteinExistence type="inferred from homology"/>
<evidence type="ECO:0000313" key="16">
    <source>
        <dbReference type="EMBL" id="VFP79759.1"/>
    </source>
</evidence>
<dbReference type="SUPFAM" id="SSF57783">
    <property type="entry name" value="Zinc beta-ribbon"/>
    <property type="match status" value="1"/>
</dbReference>
<comment type="cofactor">
    <cofactor evidence="12 13 14">
        <name>Zn(2+)</name>
        <dbReference type="ChEBI" id="CHEBI:29105"/>
    </cofactor>
    <text evidence="12 13 14">Binds 1 zinc ion per monomer.</text>
</comment>